<keyword evidence="3" id="KW-1185">Reference proteome</keyword>
<feature type="non-terminal residue" evidence="2">
    <location>
        <position position="55"/>
    </location>
</feature>
<name>A0AAN8WTD0_HALRR</name>
<organism evidence="2 3">
    <name type="scientific">Halocaridina rubra</name>
    <name type="common">Hawaiian red shrimp</name>
    <dbReference type="NCBI Taxonomy" id="373956"/>
    <lineage>
        <taxon>Eukaryota</taxon>
        <taxon>Metazoa</taxon>
        <taxon>Ecdysozoa</taxon>
        <taxon>Arthropoda</taxon>
        <taxon>Crustacea</taxon>
        <taxon>Multicrustacea</taxon>
        <taxon>Malacostraca</taxon>
        <taxon>Eumalacostraca</taxon>
        <taxon>Eucarida</taxon>
        <taxon>Decapoda</taxon>
        <taxon>Pleocyemata</taxon>
        <taxon>Caridea</taxon>
        <taxon>Atyoidea</taxon>
        <taxon>Atyidae</taxon>
        <taxon>Halocaridina</taxon>
    </lineage>
</organism>
<reference evidence="2 3" key="1">
    <citation type="submission" date="2023-11" db="EMBL/GenBank/DDBJ databases">
        <title>Halocaridina rubra genome assembly.</title>
        <authorList>
            <person name="Smith C."/>
        </authorList>
    </citation>
    <scope>NUCLEOTIDE SEQUENCE [LARGE SCALE GENOMIC DNA]</scope>
    <source>
        <strain evidence="2">EP-1</strain>
        <tissue evidence="2">Whole</tissue>
    </source>
</reference>
<feature type="non-terminal residue" evidence="2">
    <location>
        <position position="1"/>
    </location>
</feature>
<dbReference type="Proteomes" id="UP001381693">
    <property type="component" value="Unassembled WGS sequence"/>
</dbReference>
<comment type="caution">
    <text evidence="2">The sequence shown here is derived from an EMBL/GenBank/DDBJ whole genome shotgun (WGS) entry which is preliminary data.</text>
</comment>
<proteinExistence type="predicted"/>
<feature type="signal peptide" evidence="1">
    <location>
        <begin position="1"/>
        <end position="20"/>
    </location>
</feature>
<evidence type="ECO:0000256" key="1">
    <source>
        <dbReference type="SAM" id="SignalP"/>
    </source>
</evidence>
<dbReference type="AlphaFoldDB" id="A0AAN8WTD0"/>
<evidence type="ECO:0000313" key="3">
    <source>
        <dbReference type="Proteomes" id="UP001381693"/>
    </source>
</evidence>
<accession>A0AAN8WTD0</accession>
<keyword evidence="1" id="KW-0732">Signal</keyword>
<feature type="chain" id="PRO_5042852929" evidence="1">
    <location>
        <begin position="21"/>
        <end position="55"/>
    </location>
</feature>
<evidence type="ECO:0000313" key="2">
    <source>
        <dbReference type="EMBL" id="KAK7071877.1"/>
    </source>
</evidence>
<sequence>ILCIMVLGHLKSILCIMVLGHLLSEQQPKFQLLNVQLLDRDNCPLGSCPCWEIWP</sequence>
<gene>
    <name evidence="2" type="ORF">SK128_007901</name>
</gene>
<dbReference type="EMBL" id="JAXCGZ010013852">
    <property type="protein sequence ID" value="KAK7071877.1"/>
    <property type="molecule type" value="Genomic_DNA"/>
</dbReference>
<protein>
    <submittedName>
        <fullName evidence="2">Uncharacterized protein</fullName>
    </submittedName>
</protein>